<keyword evidence="2" id="KW-1133">Transmembrane helix</keyword>
<dbReference type="NCBIfam" id="NF033768">
    <property type="entry name" value="myxo_SS_tail"/>
    <property type="match status" value="1"/>
</dbReference>
<dbReference type="Proteomes" id="UP001302274">
    <property type="component" value="Unassembled WGS sequence"/>
</dbReference>
<gene>
    <name evidence="3" type="ORF">SHI21_19100</name>
</gene>
<protein>
    <submittedName>
        <fullName evidence="3">AgmX/PglI C-terminal domain-containing protein</fullName>
    </submittedName>
</protein>
<dbReference type="RefSeq" id="WP_323578710.1">
    <property type="nucleotide sequence ID" value="NZ_JAYGJQ010000003.1"/>
</dbReference>
<dbReference type="InterPro" id="IPR049806">
    <property type="entry name" value="MasK-like_C"/>
</dbReference>
<accession>A0ABU5VZC5</accession>
<feature type="transmembrane region" description="Helical" evidence="2">
    <location>
        <begin position="27"/>
        <end position="46"/>
    </location>
</feature>
<keyword evidence="2" id="KW-0812">Transmembrane</keyword>
<evidence type="ECO:0000313" key="4">
    <source>
        <dbReference type="Proteomes" id="UP001302274"/>
    </source>
</evidence>
<proteinExistence type="predicted"/>
<organism evidence="3 4">
    <name type="scientific">Bacteriovorax antarcticus</name>
    <dbReference type="NCBI Taxonomy" id="3088717"/>
    <lineage>
        <taxon>Bacteria</taxon>
        <taxon>Pseudomonadati</taxon>
        <taxon>Bdellovibrionota</taxon>
        <taxon>Bacteriovoracia</taxon>
        <taxon>Bacteriovoracales</taxon>
        <taxon>Bacteriovoracaceae</taxon>
        <taxon>Bacteriovorax</taxon>
    </lineage>
</organism>
<name>A0ABU5VZC5_9BACT</name>
<evidence type="ECO:0000256" key="1">
    <source>
        <dbReference type="SAM" id="MobiDB-lite"/>
    </source>
</evidence>
<reference evidence="3 4" key="1">
    <citation type="submission" date="2023-11" db="EMBL/GenBank/DDBJ databases">
        <title>A Novel Polar Bacteriovorax (B. antarcticus) Isolated from the Biocrust in Antarctica.</title>
        <authorList>
            <person name="Mun W."/>
            <person name="Choi S.Y."/>
            <person name="Mitchell R.J."/>
        </authorList>
    </citation>
    <scope>NUCLEOTIDE SEQUENCE [LARGE SCALE GENOMIC DNA]</scope>
    <source>
        <strain evidence="3 4">PP10</strain>
    </source>
</reference>
<evidence type="ECO:0000313" key="3">
    <source>
        <dbReference type="EMBL" id="MEA9358351.1"/>
    </source>
</evidence>
<keyword evidence="4" id="KW-1185">Reference proteome</keyword>
<keyword evidence="2" id="KW-0472">Membrane</keyword>
<comment type="caution">
    <text evidence="3">The sequence shown here is derived from an EMBL/GenBank/DDBJ whole genome shotgun (WGS) entry which is preliminary data.</text>
</comment>
<evidence type="ECO:0000256" key="2">
    <source>
        <dbReference type="SAM" id="Phobius"/>
    </source>
</evidence>
<feature type="region of interest" description="Disordered" evidence="1">
    <location>
        <begin position="94"/>
        <end position="176"/>
    </location>
</feature>
<feature type="compositionally biased region" description="Basic and acidic residues" evidence="1">
    <location>
        <begin position="94"/>
        <end position="143"/>
    </location>
</feature>
<sequence length="383" mass="40925">MSAVKKPIYTPGESTMEQNTKRFNKRALIGSFIIHLFFFLIKLPHLELEHTLKEEPKLVPITMTMVTPPPKKNKIVQNKVVAPESEKVVVPKPEEKVKNGTDRVVKNSDRVGDKNQKKVQDVQKGDPASKKKEAYKPGTDVRKAPRTTVGSGSAASQVKAKDNNTGGSGDTYQGLDMTNVTDSIRKNGQGIKRAAAKGAKDDGGAGMGTGGGIGNGVGGGGGDGFITGSPNGTPNAAKVATNIGSLTGSAKGTIDSSRGFDGVAQKGSVMVAGVPVEKIALSNINPDEIRRILRDHIPQFRYCYQSELDGNKNPEGVQGRMNFKFSVGGAGKVTKSEIQSEEISSDKVRDCIKNVLHGIQFPRPTSGGNYDVSQPMNFYPKRM</sequence>
<dbReference type="EMBL" id="JAYGJQ010000003">
    <property type="protein sequence ID" value="MEA9358351.1"/>
    <property type="molecule type" value="Genomic_DNA"/>
</dbReference>